<dbReference type="GO" id="GO:0008360">
    <property type="term" value="P:regulation of cell shape"/>
    <property type="evidence" value="ECO:0007669"/>
    <property type="project" value="UniProtKB-KW"/>
</dbReference>
<keyword evidence="11 21" id="KW-0472">Membrane</keyword>
<feature type="transmembrane region" description="Helical" evidence="21">
    <location>
        <begin position="47"/>
        <end position="66"/>
    </location>
</feature>
<dbReference type="AlphaFoldDB" id="A0A7T5RJG8"/>
<evidence type="ECO:0000256" key="5">
    <source>
        <dbReference type="ARBA" id="ARBA00022676"/>
    </source>
</evidence>
<evidence type="ECO:0000256" key="21">
    <source>
        <dbReference type="SAM" id="Phobius"/>
    </source>
</evidence>
<evidence type="ECO:0000256" key="19">
    <source>
        <dbReference type="ARBA" id="ARBA00044770"/>
    </source>
</evidence>
<accession>A0A7T5RJG8</accession>
<evidence type="ECO:0000256" key="20">
    <source>
        <dbReference type="ARBA" id="ARBA00049902"/>
    </source>
</evidence>
<feature type="transmembrane region" description="Helical" evidence="21">
    <location>
        <begin position="12"/>
        <end position="31"/>
    </location>
</feature>
<evidence type="ECO:0000256" key="12">
    <source>
        <dbReference type="ARBA" id="ARBA00023306"/>
    </source>
</evidence>
<evidence type="ECO:0000256" key="13">
    <source>
        <dbReference type="ARBA" id="ARBA00023316"/>
    </source>
</evidence>
<dbReference type="GO" id="GO:0009252">
    <property type="term" value="P:peptidoglycan biosynthetic process"/>
    <property type="evidence" value="ECO:0007669"/>
    <property type="project" value="UniProtKB-KW"/>
</dbReference>
<evidence type="ECO:0000313" key="22">
    <source>
        <dbReference type="EMBL" id="QQG45292.1"/>
    </source>
</evidence>
<dbReference type="PROSITE" id="PS00428">
    <property type="entry name" value="FTSW_RODA_SPOVE"/>
    <property type="match status" value="1"/>
</dbReference>
<evidence type="ECO:0000256" key="10">
    <source>
        <dbReference type="ARBA" id="ARBA00022989"/>
    </source>
</evidence>
<keyword evidence="6" id="KW-0808">Transferase</keyword>
<dbReference type="GO" id="GO:0008955">
    <property type="term" value="F:peptidoglycan glycosyltransferase activity"/>
    <property type="evidence" value="ECO:0007669"/>
    <property type="project" value="UniProtKB-EC"/>
</dbReference>
<dbReference type="GO" id="GO:0015648">
    <property type="term" value="F:lipid-linked peptidoglycan transporter activity"/>
    <property type="evidence" value="ECO:0007669"/>
    <property type="project" value="TreeGrafter"/>
</dbReference>
<sequence>MTGSADKPLFYTTIALLTGGLLVLASASMVISQKNFGTASYYTLRQLLYGAGVGTLALLVFSHLPYRTWKKLALPLMTVSFLLLALLFMPELSYSSGGARRWLMVGFLSFQPSEILKLAFIVYLASWLDARRDELKSVSYGLIPFALMLAIVGVFLVMQPDIGTLGVIVATAFILYFLGGGRSAQIASLSVFGLILFYLLVQLTPYRMARILVFLNPGLDPKGIGYQINQALIAIGSGGFWGLGFGKGLQKYNYLPEPIGDSVFAIFAEEMGFLGSVLLIALLTLFLWRGLLIAKRAPDIFGKLLAAGLSIGIMVQAFINMAAISGLLPLTGIPLPFLSYGGTSLAITLASVGILLNISKYT</sequence>
<feature type="transmembrane region" description="Helical" evidence="21">
    <location>
        <begin position="300"/>
        <end position="325"/>
    </location>
</feature>
<dbReference type="GO" id="GO:0071555">
    <property type="term" value="P:cell wall organization"/>
    <property type="evidence" value="ECO:0007669"/>
    <property type="project" value="UniProtKB-KW"/>
</dbReference>
<organism evidence="22 23">
    <name type="scientific">Candidatus Sungiibacteriota bacterium</name>
    <dbReference type="NCBI Taxonomy" id="2750080"/>
    <lineage>
        <taxon>Bacteria</taxon>
        <taxon>Candidatus Sungiibacteriota</taxon>
    </lineage>
</organism>
<evidence type="ECO:0000256" key="11">
    <source>
        <dbReference type="ARBA" id="ARBA00023136"/>
    </source>
</evidence>
<comment type="catalytic activity">
    <reaction evidence="20">
        <text>[GlcNAc-(1-&gt;4)-Mur2Ac(oyl-L-Ala-gamma-D-Glu-L-Lys-D-Ala-D-Ala)](n)-di-trans,octa-cis-undecaprenyl diphosphate + beta-D-GlcNAc-(1-&gt;4)-Mur2Ac(oyl-L-Ala-gamma-D-Glu-L-Lys-D-Ala-D-Ala)-di-trans,octa-cis-undecaprenyl diphosphate = [GlcNAc-(1-&gt;4)-Mur2Ac(oyl-L-Ala-gamma-D-Glu-L-Lys-D-Ala-D-Ala)](n+1)-di-trans,octa-cis-undecaprenyl diphosphate + di-trans,octa-cis-undecaprenyl diphosphate + H(+)</text>
        <dbReference type="Rhea" id="RHEA:23708"/>
        <dbReference type="Rhea" id="RHEA-COMP:9602"/>
        <dbReference type="Rhea" id="RHEA-COMP:9603"/>
        <dbReference type="ChEBI" id="CHEBI:15378"/>
        <dbReference type="ChEBI" id="CHEBI:58405"/>
        <dbReference type="ChEBI" id="CHEBI:60033"/>
        <dbReference type="ChEBI" id="CHEBI:78435"/>
        <dbReference type="EC" id="2.4.99.28"/>
    </reaction>
</comment>
<dbReference type="PANTHER" id="PTHR30474">
    <property type="entry name" value="CELL CYCLE PROTEIN"/>
    <property type="match status" value="1"/>
</dbReference>
<keyword evidence="12" id="KW-0131">Cell cycle</keyword>
<keyword evidence="13" id="KW-0961">Cell wall biogenesis/degradation</keyword>
<keyword evidence="7 21" id="KW-0812">Transmembrane</keyword>
<dbReference type="NCBIfam" id="TIGR02614">
    <property type="entry name" value="ftsW"/>
    <property type="match status" value="1"/>
</dbReference>
<dbReference type="EC" id="2.4.99.28" evidence="19"/>
<dbReference type="GO" id="GO:0051301">
    <property type="term" value="P:cell division"/>
    <property type="evidence" value="ECO:0007669"/>
    <property type="project" value="UniProtKB-KW"/>
</dbReference>
<comment type="similarity">
    <text evidence="16">Belongs to the SEDS family. FtsW subfamily.</text>
</comment>
<dbReference type="InterPro" id="IPR001182">
    <property type="entry name" value="FtsW/RodA"/>
</dbReference>
<feature type="transmembrane region" description="Helical" evidence="21">
    <location>
        <begin position="263"/>
        <end position="288"/>
    </location>
</feature>
<evidence type="ECO:0000256" key="8">
    <source>
        <dbReference type="ARBA" id="ARBA00022960"/>
    </source>
</evidence>
<feature type="transmembrane region" description="Helical" evidence="21">
    <location>
        <begin position="137"/>
        <end position="157"/>
    </location>
</feature>
<comment type="subcellular location">
    <subcellularLocation>
        <location evidence="1">Cell membrane</location>
        <topology evidence="1">Multi-pass membrane protein</topology>
    </subcellularLocation>
</comment>
<proteinExistence type="inferred from homology"/>
<evidence type="ECO:0000256" key="9">
    <source>
        <dbReference type="ARBA" id="ARBA00022984"/>
    </source>
</evidence>
<evidence type="ECO:0000313" key="23">
    <source>
        <dbReference type="Proteomes" id="UP000595618"/>
    </source>
</evidence>
<keyword evidence="3" id="KW-1003">Cell membrane</keyword>
<dbReference type="Proteomes" id="UP000595618">
    <property type="component" value="Chromosome"/>
</dbReference>
<evidence type="ECO:0000256" key="15">
    <source>
        <dbReference type="ARBA" id="ARBA00033270"/>
    </source>
</evidence>
<evidence type="ECO:0000256" key="3">
    <source>
        <dbReference type="ARBA" id="ARBA00022475"/>
    </source>
</evidence>
<dbReference type="EMBL" id="CP066690">
    <property type="protein sequence ID" value="QQG45292.1"/>
    <property type="molecule type" value="Genomic_DNA"/>
</dbReference>
<keyword evidence="5" id="KW-0328">Glycosyltransferase</keyword>
<dbReference type="Pfam" id="PF01098">
    <property type="entry name" value="FTSW_RODA_SPOVE"/>
    <property type="match status" value="1"/>
</dbReference>
<dbReference type="InterPro" id="IPR018365">
    <property type="entry name" value="Cell_cycle_FtsW-rel_CS"/>
</dbReference>
<dbReference type="GO" id="GO:0032153">
    <property type="term" value="C:cell division site"/>
    <property type="evidence" value="ECO:0007669"/>
    <property type="project" value="TreeGrafter"/>
</dbReference>
<keyword evidence="9" id="KW-0573">Peptidoglycan synthesis</keyword>
<dbReference type="InterPro" id="IPR013437">
    <property type="entry name" value="FtsW"/>
</dbReference>
<evidence type="ECO:0000256" key="4">
    <source>
        <dbReference type="ARBA" id="ARBA00022618"/>
    </source>
</evidence>
<evidence type="ECO:0000256" key="18">
    <source>
        <dbReference type="ARBA" id="ARBA00041418"/>
    </source>
</evidence>
<name>A0A7T5RJG8_9BACT</name>
<evidence type="ECO:0000256" key="7">
    <source>
        <dbReference type="ARBA" id="ARBA00022692"/>
    </source>
</evidence>
<feature type="transmembrane region" description="Helical" evidence="21">
    <location>
        <begin position="337"/>
        <end position="358"/>
    </location>
</feature>
<feature type="transmembrane region" description="Helical" evidence="21">
    <location>
        <begin position="72"/>
        <end position="90"/>
    </location>
</feature>
<evidence type="ECO:0000256" key="16">
    <source>
        <dbReference type="ARBA" id="ARBA00038053"/>
    </source>
</evidence>
<protein>
    <recommendedName>
        <fullName evidence="17">Probable peptidoglycan glycosyltransferase FtsW</fullName>
        <ecNumber evidence="19">2.4.99.28</ecNumber>
    </recommendedName>
    <alternativeName>
        <fullName evidence="18">Cell division protein FtsW</fullName>
    </alternativeName>
    <alternativeName>
        <fullName evidence="15">Cell wall polymerase</fullName>
    </alternativeName>
    <alternativeName>
        <fullName evidence="14">Peptidoglycan polymerase</fullName>
    </alternativeName>
</protein>
<evidence type="ECO:0000256" key="2">
    <source>
        <dbReference type="ARBA" id="ARBA00004752"/>
    </source>
</evidence>
<evidence type="ECO:0000256" key="17">
    <source>
        <dbReference type="ARBA" id="ARBA00041185"/>
    </source>
</evidence>
<dbReference type="PANTHER" id="PTHR30474:SF2">
    <property type="entry name" value="PEPTIDOGLYCAN GLYCOSYLTRANSFERASE FTSW-RELATED"/>
    <property type="match status" value="1"/>
</dbReference>
<keyword evidence="10 21" id="KW-1133">Transmembrane helix</keyword>
<dbReference type="GO" id="GO:0005886">
    <property type="term" value="C:plasma membrane"/>
    <property type="evidence" value="ECO:0007669"/>
    <property type="project" value="UniProtKB-SubCell"/>
</dbReference>
<evidence type="ECO:0000256" key="14">
    <source>
        <dbReference type="ARBA" id="ARBA00032370"/>
    </source>
</evidence>
<evidence type="ECO:0000256" key="6">
    <source>
        <dbReference type="ARBA" id="ARBA00022679"/>
    </source>
</evidence>
<keyword evidence="4" id="KW-0132">Cell division</keyword>
<feature type="transmembrane region" description="Helical" evidence="21">
    <location>
        <begin position="102"/>
        <end position="125"/>
    </location>
</feature>
<comment type="pathway">
    <text evidence="2">Cell wall biogenesis; peptidoglycan biosynthesis.</text>
</comment>
<evidence type="ECO:0000256" key="1">
    <source>
        <dbReference type="ARBA" id="ARBA00004651"/>
    </source>
</evidence>
<feature type="transmembrane region" description="Helical" evidence="21">
    <location>
        <begin position="162"/>
        <end position="179"/>
    </location>
</feature>
<keyword evidence="8" id="KW-0133">Cell shape</keyword>
<feature type="transmembrane region" description="Helical" evidence="21">
    <location>
        <begin position="185"/>
        <end position="203"/>
    </location>
</feature>
<reference evidence="22 23" key="1">
    <citation type="submission" date="2020-07" db="EMBL/GenBank/DDBJ databases">
        <title>Huge and variable diversity of episymbiotic CPR bacteria and DPANN archaea in groundwater ecosystems.</title>
        <authorList>
            <person name="He C.Y."/>
            <person name="Keren R."/>
            <person name="Whittaker M."/>
            <person name="Farag I.F."/>
            <person name="Doudna J."/>
            <person name="Cate J.H.D."/>
            <person name="Banfield J.F."/>
        </authorList>
    </citation>
    <scope>NUCLEOTIDE SEQUENCE [LARGE SCALE GENOMIC DNA]</scope>
    <source>
        <strain evidence="22">NC_groundwater_541_Ag_S-0.1um_46_50</strain>
    </source>
</reference>
<gene>
    <name evidence="22" type="primary">ftsW</name>
    <name evidence="22" type="ORF">HYW89_04835</name>
</gene>